<dbReference type="RefSeq" id="XP_062787931.1">
    <property type="nucleotide sequence ID" value="XM_062931880.1"/>
</dbReference>
<dbReference type="Pfam" id="PF03031">
    <property type="entry name" value="NIF"/>
    <property type="match status" value="1"/>
</dbReference>
<evidence type="ECO:0000259" key="3">
    <source>
        <dbReference type="PROSITE" id="PS50969"/>
    </source>
</evidence>
<keyword evidence="1" id="KW-0496">Mitochondrion</keyword>
<proteinExistence type="inferred from homology"/>
<name>A0ABZ1CN63_9TREE</name>
<feature type="compositionally biased region" description="Polar residues" evidence="2">
    <location>
        <begin position="98"/>
        <end position="107"/>
    </location>
</feature>
<dbReference type="InterPro" id="IPR023214">
    <property type="entry name" value="HAD_sf"/>
</dbReference>
<feature type="compositionally biased region" description="Pro residues" evidence="2">
    <location>
        <begin position="54"/>
        <end position="71"/>
    </location>
</feature>
<dbReference type="GeneID" id="87952225"/>
<dbReference type="SUPFAM" id="SSF56784">
    <property type="entry name" value="HAD-like"/>
    <property type="match status" value="1"/>
</dbReference>
<dbReference type="PROSITE" id="PS50969">
    <property type="entry name" value="FCP1"/>
    <property type="match status" value="1"/>
</dbReference>
<evidence type="ECO:0000313" key="5">
    <source>
        <dbReference type="Proteomes" id="UP001329825"/>
    </source>
</evidence>
<feature type="domain" description="FCP1 homology" evidence="3">
    <location>
        <begin position="257"/>
        <end position="401"/>
    </location>
</feature>
<dbReference type="Proteomes" id="UP001329825">
    <property type="component" value="Chromosome 1"/>
</dbReference>
<organism evidence="4 5">
    <name type="scientific">Kwoniella shivajii</name>
    <dbReference type="NCBI Taxonomy" id="564305"/>
    <lineage>
        <taxon>Eukaryota</taxon>
        <taxon>Fungi</taxon>
        <taxon>Dikarya</taxon>
        <taxon>Basidiomycota</taxon>
        <taxon>Agaricomycotina</taxon>
        <taxon>Tremellomycetes</taxon>
        <taxon>Tremellales</taxon>
        <taxon>Cryptococcaceae</taxon>
        <taxon>Kwoniella</taxon>
    </lineage>
</organism>
<dbReference type="SMART" id="SM00577">
    <property type="entry name" value="CPDc"/>
    <property type="match status" value="1"/>
</dbReference>
<feature type="compositionally biased region" description="Basic and acidic residues" evidence="2">
    <location>
        <begin position="165"/>
        <end position="182"/>
    </location>
</feature>
<comment type="subunit">
    <text evidence="1">Component of the TIM23 complex.</text>
</comment>
<keyword evidence="5" id="KW-1185">Reference proteome</keyword>
<comment type="subcellular location">
    <subcellularLocation>
        <location evidence="1">Mitochondrion inner membrane</location>
        <topology evidence="1">Single-pass membrane protein</topology>
    </subcellularLocation>
</comment>
<evidence type="ECO:0000256" key="1">
    <source>
        <dbReference type="RuleBase" id="RU365079"/>
    </source>
</evidence>
<keyword evidence="1" id="KW-0811">Translocation</keyword>
<dbReference type="InterPro" id="IPR036412">
    <property type="entry name" value="HAD-like_sf"/>
</dbReference>
<feature type="region of interest" description="Disordered" evidence="2">
    <location>
        <begin position="1"/>
        <end position="141"/>
    </location>
</feature>
<feature type="compositionally biased region" description="Low complexity" evidence="2">
    <location>
        <begin position="72"/>
        <end position="85"/>
    </location>
</feature>
<feature type="region of interest" description="Disordered" evidence="2">
    <location>
        <begin position="518"/>
        <end position="539"/>
    </location>
</feature>
<keyword evidence="1" id="KW-0809">Transit peptide</keyword>
<dbReference type="InterPro" id="IPR050365">
    <property type="entry name" value="TIM50"/>
</dbReference>
<sequence length="539" mass="59751">MLRQASSRILVPAIRSYRPLSTSTPALIKIKSSKPKPSPAPSASGSSASQPSPAERPPTVPDEITSPPPFEPTTSSPVGKPTSTPTEPPSTPSAPLYGSTTQAQSQGIPEVPLTPPEPSSTTSPMTGKQVEVEPEIEVPTDYTKIKLPSLDIDPEAQAAIAQPESESKDQEDKKRTGAGRKEYVSSMERRRKMWIRYGTGALLIGGVAAIYAQESSEEQVANQEGPVTRFKNNMSELLDYFNKPAFKTLLPDPLPPPHQRPYTLVIDLEGLLVHSSWDRTSGWRTAKRPGVDYFLGYLSQFYEIVLFTNQPLYTAAPVAEKLDPYQAFLPYRLFREATRYVNGKVVKDLSYLNRDLSKVVMLDTISEHAELQPENSIIIKPWNGEPRDKGLVEMIPFLESIGIFNPADVRPILKAYEGKDIPVEYAKKEAEAKQKAIEEWERVHPSAVAGAGSGWLSSMFGSVAAPGQTRPNQPMTYLEQKRAQAQKIYQEEQKYWAEHADEFKQLIEEDKQRQLAEMKGSLLGMLAGPKPQEAPPQQK</sequence>
<feature type="region of interest" description="Disordered" evidence="2">
    <location>
        <begin position="159"/>
        <end position="182"/>
    </location>
</feature>
<feature type="compositionally biased region" description="Low complexity" evidence="2">
    <location>
        <begin position="41"/>
        <end position="53"/>
    </location>
</feature>
<dbReference type="Gene3D" id="3.40.50.1000">
    <property type="entry name" value="HAD superfamily/HAD-like"/>
    <property type="match status" value="1"/>
</dbReference>
<reference evidence="4 5" key="1">
    <citation type="submission" date="2024-01" db="EMBL/GenBank/DDBJ databases">
        <title>Comparative genomics of Cryptococcus and Kwoniella reveals pathogenesis evolution and contrasting modes of karyotype evolution via chromosome fusion or intercentromeric recombination.</title>
        <authorList>
            <person name="Coelho M.A."/>
            <person name="David-Palma M."/>
            <person name="Shea T."/>
            <person name="Bowers K."/>
            <person name="McGinley-Smith S."/>
            <person name="Mohammad A.W."/>
            <person name="Gnirke A."/>
            <person name="Yurkov A.M."/>
            <person name="Nowrousian M."/>
            <person name="Sun S."/>
            <person name="Cuomo C.A."/>
            <person name="Heitman J."/>
        </authorList>
    </citation>
    <scope>NUCLEOTIDE SEQUENCE [LARGE SCALE GENOMIC DNA]</scope>
    <source>
        <strain evidence="4">CBS 11374</strain>
    </source>
</reference>
<comment type="similarity">
    <text evidence="1">Belongs to the TIM50 family.</text>
</comment>
<dbReference type="CDD" id="cd07521">
    <property type="entry name" value="HAD_FCP1-like"/>
    <property type="match status" value="1"/>
</dbReference>
<keyword evidence="1" id="KW-0653">Protein transport</keyword>
<accession>A0ABZ1CN63</accession>
<protein>
    <recommendedName>
        <fullName evidence="1">Mitochondrial import inner membrane translocase subunit TIM50</fullName>
    </recommendedName>
</protein>
<gene>
    <name evidence="4" type="ORF">IL334_000094</name>
</gene>
<dbReference type="InterPro" id="IPR004274">
    <property type="entry name" value="FCP1_dom"/>
</dbReference>
<evidence type="ECO:0000313" key="4">
    <source>
        <dbReference type="EMBL" id="WRT63191.1"/>
    </source>
</evidence>
<comment type="function">
    <text evidence="1">Essential component of the TIM23 complex, a complex that mediates the translocation of transit peptide-containing proteins across the mitochondrial inner membrane.</text>
</comment>
<evidence type="ECO:0000256" key="2">
    <source>
        <dbReference type="SAM" id="MobiDB-lite"/>
    </source>
</evidence>
<dbReference type="EMBL" id="CP141881">
    <property type="protein sequence ID" value="WRT63191.1"/>
    <property type="molecule type" value="Genomic_DNA"/>
</dbReference>
<dbReference type="PANTHER" id="PTHR12210">
    <property type="entry name" value="DULLARD PROTEIN PHOSPHATASE"/>
    <property type="match status" value="1"/>
</dbReference>
<keyword evidence="1" id="KW-0813">Transport</keyword>